<dbReference type="EMBL" id="JALLPB020000022">
    <property type="protein sequence ID" value="KAL3826404.1"/>
    <property type="molecule type" value="Genomic_DNA"/>
</dbReference>
<accession>A0ABD3SP81</accession>
<evidence type="ECO:0000256" key="1">
    <source>
        <dbReference type="SAM" id="MobiDB-lite"/>
    </source>
</evidence>
<protein>
    <submittedName>
        <fullName evidence="2">Uncharacterized protein</fullName>
    </submittedName>
</protein>
<reference evidence="2 3" key="1">
    <citation type="submission" date="2024-10" db="EMBL/GenBank/DDBJ databases">
        <title>Updated reference genomes for cyclostephanoid diatoms.</title>
        <authorList>
            <person name="Roberts W.R."/>
            <person name="Alverson A.J."/>
        </authorList>
    </citation>
    <scope>NUCLEOTIDE SEQUENCE [LARGE SCALE GENOMIC DNA]</scope>
    <source>
        <strain evidence="2 3">AJA228-03</strain>
    </source>
</reference>
<gene>
    <name evidence="2" type="ORF">ACHAXA_008612</name>
</gene>
<proteinExistence type="predicted"/>
<sequence>MRSTSPPRPRREVVVLAKHGADGIRRARSLPISCFPVPRRAMYAPEYVSAPGRIDHDGDRYSVNNAAAASIADRELDPTTTAIDRRSSNGVLQCGGRDR</sequence>
<dbReference type="Proteomes" id="UP001530377">
    <property type="component" value="Unassembled WGS sequence"/>
</dbReference>
<name>A0ABD3SP81_9STRA</name>
<evidence type="ECO:0000313" key="3">
    <source>
        <dbReference type="Proteomes" id="UP001530377"/>
    </source>
</evidence>
<dbReference type="AlphaFoldDB" id="A0ABD3SP81"/>
<evidence type="ECO:0000313" key="2">
    <source>
        <dbReference type="EMBL" id="KAL3826404.1"/>
    </source>
</evidence>
<organism evidence="2 3">
    <name type="scientific">Cyclostephanos tholiformis</name>
    <dbReference type="NCBI Taxonomy" id="382380"/>
    <lineage>
        <taxon>Eukaryota</taxon>
        <taxon>Sar</taxon>
        <taxon>Stramenopiles</taxon>
        <taxon>Ochrophyta</taxon>
        <taxon>Bacillariophyta</taxon>
        <taxon>Coscinodiscophyceae</taxon>
        <taxon>Thalassiosirophycidae</taxon>
        <taxon>Stephanodiscales</taxon>
        <taxon>Stephanodiscaceae</taxon>
        <taxon>Cyclostephanos</taxon>
    </lineage>
</organism>
<keyword evidence="3" id="KW-1185">Reference proteome</keyword>
<feature type="region of interest" description="Disordered" evidence="1">
    <location>
        <begin position="73"/>
        <end position="99"/>
    </location>
</feature>
<feature type="compositionally biased region" description="Basic and acidic residues" evidence="1">
    <location>
        <begin position="73"/>
        <end position="87"/>
    </location>
</feature>
<comment type="caution">
    <text evidence="2">The sequence shown here is derived from an EMBL/GenBank/DDBJ whole genome shotgun (WGS) entry which is preliminary data.</text>
</comment>